<evidence type="ECO:0000313" key="11">
    <source>
        <dbReference type="Ensembl" id="ENSLACP00000018519.2"/>
    </source>
</evidence>
<dbReference type="Pfam" id="PF00019">
    <property type="entry name" value="TGF_beta"/>
    <property type="match status" value="1"/>
</dbReference>
<reference evidence="11" key="2">
    <citation type="submission" date="2025-08" db="UniProtKB">
        <authorList>
            <consortium name="Ensembl"/>
        </authorList>
    </citation>
    <scope>IDENTIFICATION</scope>
</reference>
<dbReference type="Ensembl" id="ENSLACT00000018652.2">
    <property type="protein sequence ID" value="ENSLACP00000018519.2"/>
    <property type="gene ID" value="ENSLACG00000016304.2"/>
</dbReference>
<evidence type="ECO:0000256" key="8">
    <source>
        <dbReference type="RuleBase" id="RU000354"/>
    </source>
</evidence>
<dbReference type="EMBL" id="AFYH01039679">
    <property type="status" value="NOT_ANNOTATED_CDS"/>
    <property type="molecule type" value="Genomic_DNA"/>
</dbReference>
<dbReference type="InterPro" id="IPR001839">
    <property type="entry name" value="TGF-b_C"/>
</dbReference>
<dbReference type="GO" id="GO:0005125">
    <property type="term" value="F:cytokine activity"/>
    <property type="evidence" value="ECO:0007669"/>
    <property type="project" value="TreeGrafter"/>
</dbReference>
<dbReference type="PANTHER" id="PTHR11848">
    <property type="entry name" value="TGF-BETA FAMILY"/>
    <property type="match status" value="1"/>
</dbReference>
<evidence type="ECO:0000313" key="12">
    <source>
        <dbReference type="Proteomes" id="UP000008672"/>
    </source>
</evidence>
<evidence type="ECO:0000256" key="3">
    <source>
        <dbReference type="ARBA" id="ARBA00022525"/>
    </source>
</evidence>
<dbReference type="PROSITE" id="PS51362">
    <property type="entry name" value="TGF_BETA_2"/>
    <property type="match status" value="1"/>
</dbReference>
<reference evidence="12" key="1">
    <citation type="submission" date="2011-08" db="EMBL/GenBank/DDBJ databases">
        <title>The draft genome of Latimeria chalumnae.</title>
        <authorList>
            <person name="Di Palma F."/>
            <person name="Alfoldi J."/>
            <person name="Johnson J."/>
            <person name="Berlin A."/>
            <person name="Gnerre S."/>
            <person name="Jaffe D."/>
            <person name="MacCallum I."/>
            <person name="Young S."/>
            <person name="Walker B.J."/>
            <person name="Lander E."/>
            <person name="Lindblad-Toh K."/>
        </authorList>
    </citation>
    <scope>NUCLEOTIDE SEQUENCE [LARGE SCALE GENOMIC DNA]</scope>
    <source>
        <strain evidence="12">Wild caught</strain>
    </source>
</reference>
<dbReference type="GO" id="GO:0005615">
    <property type="term" value="C:extracellular space"/>
    <property type="evidence" value="ECO:0007669"/>
    <property type="project" value="TreeGrafter"/>
</dbReference>
<evidence type="ECO:0000256" key="6">
    <source>
        <dbReference type="ARBA" id="ARBA00023157"/>
    </source>
</evidence>
<keyword evidence="12" id="KW-1185">Reference proteome</keyword>
<dbReference type="GO" id="GO:0030509">
    <property type="term" value="P:BMP signaling pathway"/>
    <property type="evidence" value="ECO:0007669"/>
    <property type="project" value="TreeGrafter"/>
</dbReference>
<comment type="similarity">
    <text evidence="2 8">Belongs to the TGF-beta family.</text>
</comment>
<dbReference type="eggNOG" id="KOG3900">
    <property type="taxonomic scope" value="Eukaryota"/>
</dbReference>
<dbReference type="OMA" id="GTFDLRM"/>
<dbReference type="GO" id="GO:0001525">
    <property type="term" value="P:angiogenesis"/>
    <property type="evidence" value="ECO:0007669"/>
    <property type="project" value="Ensembl"/>
</dbReference>
<organism evidence="11 12">
    <name type="scientific">Latimeria chalumnae</name>
    <name type="common">Coelacanth</name>
    <dbReference type="NCBI Taxonomy" id="7897"/>
    <lineage>
        <taxon>Eukaryota</taxon>
        <taxon>Metazoa</taxon>
        <taxon>Chordata</taxon>
        <taxon>Craniata</taxon>
        <taxon>Vertebrata</taxon>
        <taxon>Euteleostomi</taxon>
        <taxon>Coelacanthiformes</taxon>
        <taxon>Coelacanthidae</taxon>
        <taxon>Latimeria</taxon>
    </lineage>
</organism>
<keyword evidence="3" id="KW-0964">Secreted</keyword>
<feature type="signal peptide" evidence="9">
    <location>
        <begin position="1"/>
        <end position="22"/>
    </location>
</feature>
<dbReference type="InterPro" id="IPR029034">
    <property type="entry name" value="Cystine-knot_cytokine"/>
</dbReference>
<accession>H3B9E8</accession>
<dbReference type="InParanoid" id="H3B9E8"/>
<dbReference type="CDD" id="cd19400">
    <property type="entry name" value="TGF_beta_BMP9"/>
    <property type="match status" value="1"/>
</dbReference>
<dbReference type="SUPFAM" id="SSF57501">
    <property type="entry name" value="Cystine-knot cytokines"/>
    <property type="match status" value="1"/>
</dbReference>
<dbReference type="STRING" id="7897.ENSLACP00000018519"/>
<evidence type="ECO:0000256" key="5">
    <source>
        <dbReference type="ARBA" id="ARBA00023030"/>
    </source>
</evidence>
<dbReference type="PANTHER" id="PTHR11848:SF157">
    <property type="entry name" value="GROWTH_DIFFERENTIATION FACTOR 2"/>
    <property type="match status" value="1"/>
</dbReference>
<dbReference type="Gene3D" id="2.60.120.970">
    <property type="match status" value="1"/>
</dbReference>
<dbReference type="Gene3D" id="2.10.90.10">
    <property type="entry name" value="Cystine-knot cytokines"/>
    <property type="match status" value="1"/>
</dbReference>
<dbReference type="FunCoup" id="H3B9E8">
    <property type="interactions" value="150"/>
</dbReference>
<dbReference type="AlphaFoldDB" id="H3B9E8"/>
<evidence type="ECO:0000256" key="9">
    <source>
        <dbReference type="SAM" id="SignalP"/>
    </source>
</evidence>
<keyword evidence="6" id="KW-1015">Disulfide bond</keyword>
<dbReference type="InterPro" id="IPR017948">
    <property type="entry name" value="TGFb_CS"/>
</dbReference>
<comment type="subcellular location">
    <subcellularLocation>
        <location evidence="1">Secreted</location>
    </subcellularLocation>
</comment>
<gene>
    <name evidence="11" type="primary">GDF2</name>
</gene>
<dbReference type="GO" id="GO:0008083">
    <property type="term" value="F:growth factor activity"/>
    <property type="evidence" value="ECO:0007669"/>
    <property type="project" value="UniProtKB-KW"/>
</dbReference>
<dbReference type="GeneTree" id="ENSGT00940000159802"/>
<evidence type="ECO:0000256" key="1">
    <source>
        <dbReference type="ARBA" id="ARBA00004613"/>
    </source>
</evidence>
<dbReference type="InterPro" id="IPR015615">
    <property type="entry name" value="TGF-beta-rel"/>
</dbReference>
<dbReference type="Pfam" id="PF00688">
    <property type="entry name" value="TGFb_propeptide"/>
    <property type="match status" value="1"/>
</dbReference>
<sequence>MNPFTFLATLIALNLLASYTRCKPVDGWRNMFLRQEENDNFSEDDVPEGEEEEASVDFNMFLENMKEEFLKSLNLSGVPSQERSSPQTLQFMIDLYNRYATDKSSMPASNIVRSFSTEDVASIPLGEKKTATKHILLFNLSIPSHEEVTMAELRLYTFCNSIKELSKTLKAKVAIYDLEDRVESETTMEPKLSLIVSKEINCRKGGWETFEVTNSIKRWIQFDKTNNIFEVHFQSLGDGNVKCESLHNSVDLDRKTAPLLVVFSDDRSNERLEAREELKQLIFHEQASELDTMGRNDTIDQEQWSHSQFSVKSHHISSRTKRSTGGNHCRKASLRVDFKEIGWDSWIVAPKQYDAFECKGVCYFPLTDNVTPTKHAIIQSLVHLKNPKKAAKACCVPTKLDSISVLYKDDAGVLTLKYKYEGMKVAECGCR</sequence>
<feature type="chain" id="PRO_5003580596" evidence="9">
    <location>
        <begin position="23"/>
        <end position="431"/>
    </location>
</feature>
<proteinExistence type="inferred from homology"/>
<evidence type="ECO:0000256" key="7">
    <source>
        <dbReference type="ARBA" id="ARBA00023180"/>
    </source>
</evidence>
<dbReference type="FunFam" id="2.10.90.10:FF:000001">
    <property type="entry name" value="Bone morphogenetic protein 4"/>
    <property type="match status" value="1"/>
</dbReference>
<dbReference type="Proteomes" id="UP000008672">
    <property type="component" value="Unassembled WGS sequence"/>
</dbReference>
<reference evidence="11" key="3">
    <citation type="submission" date="2025-09" db="UniProtKB">
        <authorList>
            <consortium name="Ensembl"/>
        </authorList>
    </citation>
    <scope>IDENTIFICATION</scope>
</reference>
<evidence type="ECO:0000259" key="10">
    <source>
        <dbReference type="PROSITE" id="PS51362"/>
    </source>
</evidence>
<name>H3B9E8_LATCH</name>
<dbReference type="PROSITE" id="PS00250">
    <property type="entry name" value="TGF_BETA_1"/>
    <property type="match status" value="1"/>
</dbReference>
<keyword evidence="4 9" id="KW-0732">Signal</keyword>
<dbReference type="HOGENOM" id="CLU_020515_2_0_1"/>
<keyword evidence="7" id="KW-0325">Glycoprotein</keyword>
<dbReference type="InterPro" id="IPR001111">
    <property type="entry name" value="TGF-b_propeptide"/>
</dbReference>
<feature type="domain" description="TGF-beta family profile" evidence="10">
    <location>
        <begin position="319"/>
        <end position="431"/>
    </location>
</feature>
<dbReference type="SMART" id="SM00204">
    <property type="entry name" value="TGFB"/>
    <property type="match status" value="1"/>
</dbReference>
<evidence type="ECO:0000256" key="4">
    <source>
        <dbReference type="ARBA" id="ARBA00022729"/>
    </source>
</evidence>
<evidence type="ECO:0000256" key="2">
    <source>
        <dbReference type="ARBA" id="ARBA00006656"/>
    </source>
</evidence>
<keyword evidence="5 8" id="KW-0339">Growth factor</keyword>
<protein>
    <submittedName>
        <fullName evidence="11">Growth differentiation factor 2</fullName>
    </submittedName>
</protein>